<dbReference type="GO" id="GO:0006629">
    <property type="term" value="P:lipid metabolic process"/>
    <property type="evidence" value="ECO:0007669"/>
    <property type="project" value="InterPro"/>
</dbReference>
<organism evidence="3 4">
    <name type="scientific">Chlorella sorokiniana</name>
    <name type="common">Freshwater green alga</name>
    <dbReference type="NCBI Taxonomy" id="3076"/>
    <lineage>
        <taxon>Eukaryota</taxon>
        <taxon>Viridiplantae</taxon>
        <taxon>Chlorophyta</taxon>
        <taxon>core chlorophytes</taxon>
        <taxon>Trebouxiophyceae</taxon>
        <taxon>Chlorellales</taxon>
        <taxon>Chlorellaceae</taxon>
        <taxon>Chlorella clade</taxon>
        <taxon>Chlorella</taxon>
    </lineage>
</organism>
<dbReference type="EMBL" id="LHPG02000002">
    <property type="protein sequence ID" value="PRW60704.1"/>
    <property type="molecule type" value="Genomic_DNA"/>
</dbReference>
<dbReference type="AlphaFoldDB" id="A0A2P6U317"/>
<accession>A0A2P6U317</accession>
<dbReference type="OrthoDB" id="438440at2759"/>
<dbReference type="Pfam" id="PF01764">
    <property type="entry name" value="Lipase_3"/>
    <property type="match status" value="1"/>
</dbReference>
<feature type="domain" description="Fungal lipase-type" evidence="2">
    <location>
        <begin position="106"/>
        <end position="253"/>
    </location>
</feature>
<feature type="chain" id="PRO_5015187731" evidence="1">
    <location>
        <begin position="24"/>
        <end position="728"/>
    </location>
</feature>
<protein>
    <submittedName>
        <fullName evidence="3">Lipase</fullName>
    </submittedName>
</protein>
<reference evidence="3 4" key="1">
    <citation type="journal article" date="2018" name="Plant J.">
        <title>Genome sequences of Chlorella sorokiniana UTEX 1602 and Micractinium conductrix SAG 241.80: implications to maltose excretion by a green alga.</title>
        <authorList>
            <person name="Arriola M.B."/>
            <person name="Velmurugan N."/>
            <person name="Zhang Y."/>
            <person name="Plunkett M.H."/>
            <person name="Hondzo H."/>
            <person name="Barney B.M."/>
        </authorList>
    </citation>
    <scope>NUCLEOTIDE SEQUENCE [LARGE SCALE GENOMIC DNA]</scope>
    <source>
        <strain evidence="4">UTEX 1602</strain>
    </source>
</reference>
<dbReference type="PANTHER" id="PTHR45856:SF11">
    <property type="entry name" value="FUNGAL LIPASE-LIKE DOMAIN-CONTAINING PROTEIN"/>
    <property type="match status" value="1"/>
</dbReference>
<sequence length="728" mass="78821">MQAMRSVLVIAALAVCLAHAVSAGRGGGVLPAPRQWDGLTRAKAARLALYSSALRCKWARVEQWSCVDCRALQDTTLLYAHATRQEYDDAADAFTIHHDHLMSSIVVTFRSTYGNSAGWLNNLNGIGVARTIGNKTYYLHRGMSTEYFTTIRGPLMQQLKRIATNPQLSSRVKSITFNGHSRGGAMAVLAAVDAGTDMRQQLGITNPWTAIRLYTMGQPRVGDAAYAALIESLFHERFRIANTADIVPQLPPSKQDVQDLTSPLSTLVRGVVAVRAELPSWLKPLVPDLSPLLKYGLEFVHHGVYILQLDYVNPSGVRVLKDLVCAGSDKDSTCAAEIRASMSTAAKRAAVGPYAWPGAFGAPLNRWPLWAVMDHGWYLGVDVGNERCFGMKPPGWHGWKLGVGTAPKFGAGTNGDISVSWRCGATPATNGLLPLDCKLSLGELLSGDLDDLNCFQGGDIDTFSWQSHNGTALDGNWLPATRPASCAKAGAKPVFSLQHKGRSAWESDAVFLQLGYTSGPNDAIVTKWFGDCTPGIDSSLKFGPGTQTRQLQLCESAPYYRWKLTVATANAFGSGTDGQVQVQLRCGGLNATAPHVPLTCGRPLGGCFERSQLDKFEFTFNPGRWGPTDPLTPARFPLPACTAAGAKLVLTLGFKGNGLLDDWTVDLSKSVIELEHTPVDVTSYWDETTGNTQARLERKRWKPCSGGTHTFPRTPTLLQRDFALCAAP</sequence>
<proteinExistence type="predicted"/>
<dbReference type="InterPro" id="IPR002921">
    <property type="entry name" value="Fungal_lipase-type"/>
</dbReference>
<dbReference type="Proteomes" id="UP000239899">
    <property type="component" value="Unassembled WGS sequence"/>
</dbReference>
<dbReference type="PANTHER" id="PTHR45856">
    <property type="entry name" value="ALPHA/BETA-HYDROLASES SUPERFAMILY PROTEIN"/>
    <property type="match status" value="1"/>
</dbReference>
<dbReference type="InterPro" id="IPR051218">
    <property type="entry name" value="Sec_MonoDiacylglyc_Lipase"/>
</dbReference>
<evidence type="ECO:0000259" key="2">
    <source>
        <dbReference type="Pfam" id="PF01764"/>
    </source>
</evidence>
<dbReference type="InterPro" id="IPR029058">
    <property type="entry name" value="AB_hydrolase_fold"/>
</dbReference>
<name>A0A2P6U317_CHLSO</name>
<keyword evidence="1" id="KW-0732">Signal</keyword>
<dbReference type="Gene3D" id="3.40.50.1820">
    <property type="entry name" value="alpha/beta hydrolase"/>
    <property type="match status" value="1"/>
</dbReference>
<keyword evidence="4" id="KW-1185">Reference proteome</keyword>
<comment type="caution">
    <text evidence="3">The sequence shown here is derived from an EMBL/GenBank/DDBJ whole genome shotgun (WGS) entry which is preliminary data.</text>
</comment>
<evidence type="ECO:0000256" key="1">
    <source>
        <dbReference type="SAM" id="SignalP"/>
    </source>
</evidence>
<evidence type="ECO:0000313" key="4">
    <source>
        <dbReference type="Proteomes" id="UP000239899"/>
    </source>
</evidence>
<dbReference type="CDD" id="cd00519">
    <property type="entry name" value="Lipase_3"/>
    <property type="match status" value="1"/>
</dbReference>
<feature type="signal peptide" evidence="1">
    <location>
        <begin position="1"/>
        <end position="23"/>
    </location>
</feature>
<dbReference type="SUPFAM" id="SSF53474">
    <property type="entry name" value="alpha/beta-Hydrolases"/>
    <property type="match status" value="1"/>
</dbReference>
<gene>
    <name evidence="3" type="ORF">C2E21_1032</name>
</gene>
<evidence type="ECO:0000313" key="3">
    <source>
        <dbReference type="EMBL" id="PRW60704.1"/>
    </source>
</evidence>